<protein>
    <submittedName>
        <fullName evidence="2">Uncharacterized protein</fullName>
    </submittedName>
</protein>
<organism evidence="2">
    <name type="scientific">Eucalyptus grandis</name>
    <name type="common">Flooded gum</name>
    <dbReference type="NCBI Taxonomy" id="71139"/>
    <lineage>
        <taxon>Eukaryota</taxon>
        <taxon>Viridiplantae</taxon>
        <taxon>Streptophyta</taxon>
        <taxon>Embryophyta</taxon>
        <taxon>Tracheophyta</taxon>
        <taxon>Spermatophyta</taxon>
        <taxon>Magnoliopsida</taxon>
        <taxon>eudicotyledons</taxon>
        <taxon>Gunneridae</taxon>
        <taxon>Pentapetalae</taxon>
        <taxon>rosids</taxon>
        <taxon>malvids</taxon>
        <taxon>Myrtales</taxon>
        <taxon>Myrtaceae</taxon>
        <taxon>Myrtoideae</taxon>
        <taxon>Eucalypteae</taxon>
        <taxon>Eucalyptus</taxon>
    </lineage>
</organism>
<dbReference type="AlphaFoldDB" id="A0A059CJ89"/>
<feature type="compositionally biased region" description="Basic and acidic residues" evidence="1">
    <location>
        <begin position="187"/>
        <end position="200"/>
    </location>
</feature>
<dbReference type="InParanoid" id="A0A059CJ89"/>
<dbReference type="OMA" id="NASCTHH"/>
<dbReference type="PANTHER" id="PTHR33472">
    <property type="entry name" value="OS01G0106600 PROTEIN"/>
    <property type="match status" value="1"/>
</dbReference>
<feature type="compositionally biased region" description="Basic residues" evidence="1">
    <location>
        <begin position="283"/>
        <end position="293"/>
    </location>
</feature>
<name>A0A059CJ89_EUCGR</name>
<evidence type="ECO:0000313" key="2">
    <source>
        <dbReference type="EMBL" id="KCW78503.1"/>
    </source>
</evidence>
<dbReference type="PANTHER" id="PTHR33472:SF1">
    <property type="entry name" value="EXTENSIN-RELATED"/>
    <property type="match status" value="1"/>
</dbReference>
<proteinExistence type="predicted"/>
<sequence length="393" mass="41526">MASQPPPSRPWLRMTSIARPVAPPPPPAPQPPPQAPPPPAPAPQPRPTISLPTFRPSAPPPPPPRPRPPSLPSEPRTPPRQPVQPPPDVKTIVAPTSPLPASPAKLPSAPPAVTSPPAKAQLPPPAARSPVPSPPKPATSEPPIAMPVPVPSLKVVKPGAQTPPQSPSMKPVAPPPSPLVLPPPQLRADDQPRFPPEAEQKTVLVQETVPVPPPSSRLPSLNGRFPSDEIPKAGIARDTKNGDAERHRGPHPKKHLDSGEVPGMKVITIAGENKGATMELTRSPKHPPPHHLKASPTSKSNGQESRNSTLPGSSSSSDEGDGKMKKKDKSHQWKFFTSPPMSAFMNSNVQGVNNSILYNSSCNHHDPGVHLALSRKPSNGALHIKDLVKGHQP</sequence>
<dbReference type="eggNOG" id="ENOG502RZCS">
    <property type="taxonomic scope" value="Eukaryota"/>
</dbReference>
<gene>
    <name evidence="2" type="ORF">EUGRSUZ_D02643</name>
</gene>
<feature type="compositionally biased region" description="Polar residues" evidence="1">
    <location>
        <begin position="295"/>
        <end position="311"/>
    </location>
</feature>
<dbReference type="EMBL" id="KK198756">
    <property type="protein sequence ID" value="KCW78503.1"/>
    <property type="molecule type" value="Genomic_DNA"/>
</dbReference>
<accession>A0A059CJ89</accession>
<feature type="compositionally biased region" description="Pro residues" evidence="1">
    <location>
        <begin position="172"/>
        <end position="185"/>
    </location>
</feature>
<dbReference type="Gramene" id="KCW78503">
    <property type="protein sequence ID" value="KCW78503"/>
    <property type="gene ID" value="EUGRSUZ_D02643"/>
</dbReference>
<reference evidence="2" key="1">
    <citation type="submission" date="2013-07" db="EMBL/GenBank/DDBJ databases">
        <title>The genome of Eucalyptus grandis.</title>
        <authorList>
            <person name="Schmutz J."/>
            <person name="Hayes R."/>
            <person name="Myburg A."/>
            <person name="Tuskan G."/>
            <person name="Grattapaglia D."/>
            <person name="Rokhsar D.S."/>
        </authorList>
    </citation>
    <scope>NUCLEOTIDE SEQUENCE</scope>
    <source>
        <tissue evidence="2">Leaf extractions</tissue>
    </source>
</reference>
<feature type="compositionally biased region" description="Pro residues" evidence="1">
    <location>
        <begin position="21"/>
        <end position="46"/>
    </location>
</feature>
<feature type="compositionally biased region" description="Pro residues" evidence="1">
    <location>
        <begin position="122"/>
        <end position="137"/>
    </location>
</feature>
<feature type="compositionally biased region" description="Basic and acidic residues" evidence="1">
    <location>
        <begin position="226"/>
        <end position="247"/>
    </location>
</feature>
<feature type="compositionally biased region" description="Pro residues" evidence="1">
    <location>
        <begin position="57"/>
        <end position="88"/>
    </location>
</feature>
<evidence type="ECO:0000256" key="1">
    <source>
        <dbReference type="SAM" id="MobiDB-lite"/>
    </source>
</evidence>
<dbReference type="PRINTS" id="PR01217">
    <property type="entry name" value="PRICHEXTENSN"/>
</dbReference>
<feature type="region of interest" description="Disordered" evidence="1">
    <location>
        <begin position="1"/>
        <end position="334"/>
    </location>
</feature>